<keyword evidence="1" id="KW-1185">Reference proteome</keyword>
<protein>
    <submittedName>
        <fullName evidence="2">EH domain-containing protein 2</fullName>
    </submittedName>
</protein>
<name>A0ABM0T5I0_CAMSA</name>
<sequence>MCGIEMIALEVTYRFNDFASPVLSGPDERTIPGNTMAVQADMPFNGLTSFRGAFLSKFKCSQMPHPVLDQITLVDTKDAKEL</sequence>
<gene>
    <name evidence="2" type="primary">LOC104706663</name>
</gene>
<accession>A0ABM0T5I0</accession>
<proteinExistence type="predicted"/>
<organism evidence="1 2">
    <name type="scientific">Camelina sativa</name>
    <name type="common">False flax</name>
    <name type="synonym">Myagrum sativum</name>
    <dbReference type="NCBI Taxonomy" id="90675"/>
    <lineage>
        <taxon>Eukaryota</taxon>
        <taxon>Viridiplantae</taxon>
        <taxon>Streptophyta</taxon>
        <taxon>Embryophyta</taxon>
        <taxon>Tracheophyta</taxon>
        <taxon>Spermatophyta</taxon>
        <taxon>Magnoliopsida</taxon>
        <taxon>eudicotyledons</taxon>
        <taxon>Gunneridae</taxon>
        <taxon>Pentapetalae</taxon>
        <taxon>rosids</taxon>
        <taxon>malvids</taxon>
        <taxon>Brassicales</taxon>
        <taxon>Brassicaceae</taxon>
        <taxon>Camelineae</taxon>
        <taxon>Camelina</taxon>
    </lineage>
</organism>
<dbReference type="InterPro" id="IPR027417">
    <property type="entry name" value="P-loop_NTPase"/>
</dbReference>
<reference evidence="2" key="2">
    <citation type="submission" date="2025-08" db="UniProtKB">
        <authorList>
            <consortium name="RefSeq"/>
        </authorList>
    </citation>
    <scope>IDENTIFICATION</scope>
    <source>
        <tissue evidence="2">Leaf</tissue>
    </source>
</reference>
<reference evidence="1" key="1">
    <citation type="journal article" date="2014" name="Nat. Commun.">
        <title>The emerging biofuel crop Camelina sativa retains a highly undifferentiated hexaploid genome structure.</title>
        <authorList>
            <person name="Kagale S."/>
            <person name="Koh C."/>
            <person name="Nixon J."/>
            <person name="Bollina V."/>
            <person name="Clarke W.E."/>
            <person name="Tuteja R."/>
            <person name="Spillane C."/>
            <person name="Robinson S.J."/>
            <person name="Links M.G."/>
            <person name="Clarke C."/>
            <person name="Higgins E.E."/>
            <person name="Huebert T."/>
            <person name="Sharpe A.G."/>
            <person name="Parkin I.A."/>
        </authorList>
    </citation>
    <scope>NUCLEOTIDE SEQUENCE [LARGE SCALE GENOMIC DNA]</scope>
    <source>
        <strain evidence="1">cv. DH55</strain>
    </source>
</reference>
<dbReference type="GeneID" id="104706663"/>
<evidence type="ECO:0000313" key="1">
    <source>
        <dbReference type="Proteomes" id="UP000694864"/>
    </source>
</evidence>
<dbReference type="Proteomes" id="UP000694864">
    <property type="component" value="Chromosome 8"/>
</dbReference>
<evidence type="ECO:0000313" key="2">
    <source>
        <dbReference type="RefSeq" id="XP_010421174.1"/>
    </source>
</evidence>
<dbReference type="RefSeq" id="XP_010421174.1">
    <property type="nucleotide sequence ID" value="XM_010422872.1"/>
</dbReference>
<dbReference type="Gene3D" id="3.40.50.300">
    <property type="entry name" value="P-loop containing nucleotide triphosphate hydrolases"/>
    <property type="match status" value="1"/>
</dbReference>